<dbReference type="EMBL" id="JBHSBN010000045">
    <property type="protein sequence ID" value="MFC4110545.1"/>
    <property type="molecule type" value="Genomic_DNA"/>
</dbReference>
<gene>
    <name evidence="1" type="ORF">ACFOX0_32080</name>
</gene>
<accession>A0ABV8KWH3</accession>
<evidence type="ECO:0000313" key="2">
    <source>
        <dbReference type="Proteomes" id="UP001595868"/>
    </source>
</evidence>
<dbReference type="Proteomes" id="UP001595868">
    <property type="component" value="Unassembled WGS sequence"/>
</dbReference>
<proteinExistence type="predicted"/>
<evidence type="ECO:0000313" key="1">
    <source>
        <dbReference type="EMBL" id="MFC4110545.1"/>
    </source>
</evidence>
<dbReference type="RefSeq" id="WP_377553051.1">
    <property type="nucleotide sequence ID" value="NZ_JBHSBN010000045.1"/>
</dbReference>
<protein>
    <submittedName>
        <fullName evidence="1">Uncharacterized protein</fullName>
    </submittedName>
</protein>
<comment type="caution">
    <text evidence="1">The sequence shown here is derived from an EMBL/GenBank/DDBJ whole genome shotgun (WGS) entry which is preliminary data.</text>
</comment>
<organism evidence="1 2">
    <name type="scientific">Micromonospora zhanjiangensis</name>
    <dbReference type="NCBI Taxonomy" id="1522057"/>
    <lineage>
        <taxon>Bacteria</taxon>
        <taxon>Bacillati</taxon>
        <taxon>Actinomycetota</taxon>
        <taxon>Actinomycetes</taxon>
        <taxon>Micromonosporales</taxon>
        <taxon>Micromonosporaceae</taxon>
        <taxon>Micromonospora</taxon>
    </lineage>
</organism>
<keyword evidence="2" id="KW-1185">Reference proteome</keyword>
<sequence>MGTFSPSFDEYLASKQRDLQRRLASCKFDQLGDRTTVARFVSDASLQLVELREPAPSPTVLEKPDGIDVSVKWPGSAGIDQFQDFNMEPGSQHHIYANANEFYASKKFPKDVSTEAVREWVLAQRQTLASWVKRFNEAAEVHNARQQALAETIVSERQAVGTRAAEIARDLEGL</sequence>
<name>A0ABV8KWH3_9ACTN</name>
<reference evidence="2" key="1">
    <citation type="journal article" date="2019" name="Int. J. Syst. Evol. Microbiol.">
        <title>The Global Catalogue of Microorganisms (GCM) 10K type strain sequencing project: providing services to taxonomists for standard genome sequencing and annotation.</title>
        <authorList>
            <consortium name="The Broad Institute Genomics Platform"/>
            <consortium name="The Broad Institute Genome Sequencing Center for Infectious Disease"/>
            <person name="Wu L."/>
            <person name="Ma J."/>
        </authorList>
    </citation>
    <scope>NUCLEOTIDE SEQUENCE [LARGE SCALE GENOMIC DNA]</scope>
    <source>
        <strain evidence="2">2902at01</strain>
    </source>
</reference>